<dbReference type="Proteomes" id="UP000429484">
    <property type="component" value="Unassembled WGS sequence"/>
</dbReference>
<dbReference type="SUPFAM" id="SSF48008">
    <property type="entry name" value="GntR ligand-binding domain-like"/>
    <property type="match status" value="1"/>
</dbReference>
<dbReference type="GO" id="GO:0003677">
    <property type="term" value="F:DNA binding"/>
    <property type="evidence" value="ECO:0007669"/>
    <property type="project" value="UniProtKB-KW"/>
</dbReference>
<dbReference type="InterPro" id="IPR008920">
    <property type="entry name" value="TF_FadR/GntR_C"/>
</dbReference>
<gene>
    <name evidence="5" type="ORF">GHK53_16280</name>
</gene>
<evidence type="ECO:0000259" key="4">
    <source>
        <dbReference type="PROSITE" id="PS50949"/>
    </source>
</evidence>
<dbReference type="SMART" id="SM00345">
    <property type="entry name" value="HTH_GNTR"/>
    <property type="match status" value="1"/>
</dbReference>
<keyword evidence="1" id="KW-0805">Transcription regulation</keyword>
<protein>
    <submittedName>
        <fullName evidence="5">FCD domain-containing protein</fullName>
    </submittedName>
</protein>
<dbReference type="PRINTS" id="PR00035">
    <property type="entry name" value="HTHGNTR"/>
</dbReference>
<dbReference type="Gene3D" id="1.10.10.10">
    <property type="entry name" value="Winged helix-like DNA-binding domain superfamily/Winged helix DNA-binding domain"/>
    <property type="match status" value="1"/>
</dbReference>
<dbReference type="PANTHER" id="PTHR43537:SF5">
    <property type="entry name" value="UXU OPERON TRANSCRIPTIONAL REGULATOR"/>
    <property type="match status" value="1"/>
</dbReference>
<proteinExistence type="predicted"/>
<dbReference type="InterPro" id="IPR011711">
    <property type="entry name" value="GntR_C"/>
</dbReference>
<dbReference type="Gene3D" id="1.20.120.530">
    <property type="entry name" value="GntR ligand-binding domain-like"/>
    <property type="match status" value="1"/>
</dbReference>
<evidence type="ECO:0000256" key="3">
    <source>
        <dbReference type="ARBA" id="ARBA00023163"/>
    </source>
</evidence>
<dbReference type="AlphaFoldDB" id="A0A222HDE5"/>
<name>A0A222HDE5_RHIML</name>
<dbReference type="Pfam" id="PF07729">
    <property type="entry name" value="FCD"/>
    <property type="match status" value="1"/>
</dbReference>
<evidence type="ECO:0000256" key="2">
    <source>
        <dbReference type="ARBA" id="ARBA00023125"/>
    </source>
</evidence>
<dbReference type="InterPro" id="IPR000524">
    <property type="entry name" value="Tscrpt_reg_HTH_GntR"/>
</dbReference>
<evidence type="ECO:0000256" key="1">
    <source>
        <dbReference type="ARBA" id="ARBA00023015"/>
    </source>
</evidence>
<dbReference type="CDD" id="cd07377">
    <property type="entry name" value="WHTH_GntR"/>
    <property type="match status" value="1"/>
</dbReference>
<feature type="domain" description="HTH gntR-type" evidence="4">
    <location>
        <begin position="25"/>
        <end position="93"/>
    </location>
</feature>
<dbReference type="InterPro" id="IPR036390">
    <property type="entry name" value="WH_DNA-bd_sf"/>
</dbReference>
<dbReference type="InterPro" id="IPR036388">
    <property type="entry name" value="WH-like_DNA-bd_sf"/>
</dbReference>
<evidence type="ECO:0000313" key="5">
    <source>
        <dbReference type="EMBL" id="MQW34303.1"/>
    </source>
</evidence>
<keyword evidence="2" id="KW-0238">DNA-binding</keyword>
<dbReference type="Pfam" id="PF00392">
    <property type="entry name" value="GntR"/>
    <property type="match status" value="1"/>
</dbReference>
<comment type="caution">
    <text evidence="5">The sequence shown here is derived from an EMBL/GenBank/DDBJ whole genome shotgun (WGS) entry which is preliminary data.</text>
</comment>
<sequence>MWCLLVIPVGTICMNPVLSDSADELAGTEKVLSFFREQLLSGALKVGDRLLGERELCLALGVSRPVLREALRSLANLGFLDIRHGKGAFVRKADVGVFGDFLTFCLAQQPDMLDDIMQARVAIECQAIRLACIRATDSDLSRIGGLLTRLMDTLHNAEDGGAADFAFHMAIVEASRSPALVTVYRSISDLLKRSHVQRRAETSDAPGITDYLVEAHREVFLSILARDPDKADRMLREHFAIGDELRRKSYIAAFTRKGAPQEEEKEADS</sequence>
<dbReference type="PANTHER" id="PTHR43537">
    <property type="entry name" value="TRANSCRIPTIONAL REGULATOR, GNTR FAMILY"/>
    <property type="match status" value="1"/>
</dbReference>
<organism evidence="5 6">
    <name type="scientific">Rhizobium meliloti</name>
    <name type="common">Ensifer meliloti</name>
    <name type="synonym">Sinorhizobium meliloti</name>
    <dbReference type="NCBI Taxonomy" id="382"/>
    <lineage>
        <taxon>Bacteria</taxon>
        <taxon>Pseudomonadati</taxon>
        <taxon>Pseudomonadota</taxon>
        <taxon>Alphaproteobacteria</taxon>
        <taxon>Hyphomicrobiales</taxon>
        <taxon>Rhizobiaceae</taxon>
        <taxon>Sinorhizobium/Ensifer group</taxon>
        <taxon>Sinorhizobium</taxon>
    </lineage>
</organism>
<dbReference type="GO" id="GO:0003700">
    <property type="term" value="F:DNA-binding transcription factor activity"/>
    <property type="evidence" value="ECO:0007669"/>
    <property type="project" value="InterPro"/>
</dbReference>
<dbReference type="EMBL" id="WISR01000149">
    <property type="protein sequence ID" value="MQW34303.1"/>
    <property type="molecule type" value="Genomic_DNA"/>
</dbReference>
<evidence type="ECO:0000313" key="6">
    <source>
        <dbReference type="Proteomes" id="UP000429484"/>
    </source>
</evidence>
<dbReference type="SMART" id="SM00895">
    <property type="entry name" value="FCD"/>
    <property type="match status" value="1"/>
</dbReference>
<keyword evidence="3" id="KW-0804">Transcription</keyword>
<dbReference type="SUPFAM" id="SSF46785">
    <property type="entry name" value="Winged helix' DNA-binding domain"/>
    <property type="match status" value="1"/>
</dbReference>
<dbReference type="PROSITE" id="PS50949">
    <property type="entry name" value="HTH_GNTR"/>
    <property type="match status" value="1"/>
</dbReference>
<reference evidence="5 6" key="1">
    <citation type="journal article" date="2013" name="Genome Biol.">
        <title>Comparative genomics of the core and accessory genomes of 48 Sinorhizobium strains comprising five genospecies.</title>
        <authorList>
            <person name="Sugawara M."/>
            <person name="Epstein B."/>
            <person name="Badgley B.D."/>
            <person name="Unno T."/>
            <person name="Xu L."/>
            <person name="Reese J."/>
            <person name="Gyaneshwar P."/>
            <person name="Denny R."/>
            <person name="Mudge J."/>
            <person name="Bharti A.K."/>
            <person name="Farmer A.D."/>
            <person name="May G.D."/>
            <person name="Woodward J.E."/>
            <person name="Medigue C."/>
            <person name="Vallenet D."/>
            <person name="Lajus A."/>
            <person name="Rouy Z."/>
            <person name="Martinez-Vaz B."/>
            <person name="Tiffin P."/>
            <person name="Young N.D."/>
            <person name="Sadowsky M.J."/>
        </authorList>
    </citation>
    <scope>NUCLEOTIDE SEQUENCE [LARGE SCALE GENOMIC DNA]</scope>
    <source>
        <strain evidence="5 6">N6B1</strain>
    </source>
</reference>
<accession>A0A222HDE5</accession>